<feature type="binding site" evidence="5">
    <location>
        <position position="86"/>
    </location>
    <ligand>
        <name>ATP</name>
        <dbReference type="ChEBI" id="CHEBI:30616"/>
    </ligand>
</feature>
<proteinExistence type="inferred from homology"/>
<evidence type="ECO:0000256" key="4">
    <source>
        <dbReference type="ARBA" id="ARBA00022840"/>
    </source>
</evidence>
<evidence type="ECO:0000313" key="9">
    <source>
        <dbReference type="Proteomes" id="UP000439752"/>
    </source>
</evidence>
<feature type="binding site" evidence="5">
    <location>
        <begin position="170"/>
        <end position="174"/>
    </location>
    <ligand>
        <name>ATP</name>
        <dbReference type="ChEBI" id="CHEBI:30616"/>
    </ligand>
</feature>
<organism evidence="8 9">
    <name type="scientific">Exiguobacterium oxidotolerans</name>
    <dbReference type="NCBI Taxonomy" id="223958"/>
    <lineage>
        <taxon>Bacteria</taxon>
        <taxon>Bacillati</taxon>
        <taxon>Bacillota</taxon>
        <taxon>Bacilli</taxon>
        <taxon>Bacillales</taxon>
        <taxon>Bacillales Family XII. Incertae Sedis</taxon>
        <taxon>Exiguobacterium</taxon>
    </lineage>
</organism>
<feature type="binding site" evidence="5">
    <location>
        <begin position="201"/>
        <end position="206"/>
    </location>
    <ligand>
        <name>ATP</name>
        <dbReference type="ChEBI" id="CHEBI:30616"/>
    </ligand>
</feature>
<keyword evidence="1 5" id="KW-0808">Transferase</keyword>
<evidence type="ECO:0000313" key="8">
    <source>
        <dbReference type="EMBL" id="VWX38484.1"/>
    </source>
</evidence>
<evidence type="ECO:0000256" key="6">
    <source>
        <dbReference type="RuleBase" id="RU000505"/>
    </source>
</evidence>
<dbReference type="GO" id="GO:0005524">
    <property type="term" value="F:ATP binding"/>
    <property type="evidence" value="ECO:0007669"/>
    <property type="project" value="UniProtKB-UniRule"/>
</dbReference>
<dbReference type="PANTHER" id="PTHR11547:SF38">
    <property type="entry name" value="ARGININE KINASE 1-RELATED"/>
    <property type="match status" value="1"/>
</dbReference>
<keyword evidence="9" id="KW-1185">Reference proteome</keyword>
<dbReference type="InterPro" id="IPR000749">
    <property type="entry name" value="ATP-guanido_PTrfase"/>
</dbReference>
<dbReference type="PROSITE" id="PS51510">
    <property type="entry name" value="PHOSPHAGEN_KINASE_C"/>
    <property type="match status" value="1"/>
</dbReference>
<dbReference type="PROSITE" id="PS00112">
    <property type="entry name" value="PHOSPHAGEN_KINASE"/>
    <property type="match status" value="1"/>
</dbReference>
<dbReference type="PANTHER" id="PTHR11547">
    <property type="entry name" value="ARGININE OR CREATINE KINASE"/>
    <property type="match status" value="1"/>
</dbReference>
<dbReference type="EMBL" id="CABWKQ010000032">
    <property type="protein sequence ID" value="VWX38484.1"/>
    <property type="molecule type" value="Genomic_DNA"/>
</dbReference>
<dbReference type="EC" id="2.7.3.3" evidence="8"/>
<sequence length="357" mass="40466">MFEELLTHPLSEKMNQQAPYDDIVVSTRIRLARNAMQYPFSTMLLEKEANELIDETERQLSGLKGFRFGRVDQADALTRTALVEKHLISPALASHPRTGLFISEDEQISVMVNEEDHFRIQTLFPGLQLEEAFRIAKQVDQLISERFKIAFDDTLGYLTTCPSNVGTGLRASVMLHLPGLVLTNQIQGYVKHLRQLGFAIRGRYGEGSDASGRMFQLSNQRTLGASEDMLITDYLFAVEALIEAEQAARKGLLEMYQEELEDRLYRSYGILTSARLITAREATERLSDVRLADGLGLDVNLAPNVFHHLLVSLQTGFLQKHFGNQLTTRERDIERANVIRQMLTEQKHRDHTQGGFA</sequence>
<dbReference type="InterPro" id="IPR022415">
    <property type="entry name" value="ATP-guanido_PTrfase_AS"/>
</dbReference>
<dbReference type="InterPro" id="IPR022414">
    <property type="entry name" value="ATP-guanido_PTrfase_cat"/>
</dbReference>
<dbReference type="InterPro" id="IPR023660">
    <property type="entry name" value="Arg_Kinase"/>
</dbReference>
<comment type="similarity">
    <text evidence="5 6">Belongs to the ATP:guanido phosphotransferase family.</text>
</comment>
<dbReference type="Gene3D" id="3.30.590.10">
    <property type="entry name" value="Glutamine synthetase/guanido kinase, catalytic domain"/>
    <property type="match status" value="1"/>
</dbReference>
<gene>
    <name evidence="8" type="primary">mcsB</name>
    <name evidence="8" type="ORF">EXIGUO9Y_380243</name>
</gene>
<protein>
    <submittedName>
        <fullName evidence="8">Protein arginine kinase</fullName>
        <ecNumber evidence="8">2.7.3.3</ecNumber>
    </submittedName>
</protein>
<reference evidence="8 9" key="1">
    <citation type="submission" date="2019-10" db="EMBL/GenBank/DDBJ databases">
        <authorList>
            <person name="Karimi E."/>
        </authorList>
    </citation>
    <scope>NUCLEOTIDE SEQUENCE [LARGE SCALE GENOMIC DNA]</scope>
    <source>
        <strain evidence="8">Exiguobacterium sp. 9Y</strain>
    </source>
</reference>
<evidence type="ECO:0000256" key="2">
    <source>
        <dbReference type="ARBA" id="ARBA00022741"/>
    </source>
</evidence>
<evidence type="ECO:0000259" key="7">
    <source>
        <dbReference type="PROSITE" id="PS51510"/>
    </source>
</evidence>
<dbReference type="GO" id="GO:0046314">
    <property type="term" value="P:phosphocreatine biosynthetic process"/>
    <property type="evidence" value="ECO:0007669"/>
    <property type="project" value="InterPro"/>
</dbReference>
<feature type="domain" description="Phosphagen kinase C-terminal" evidence="7">
    <location>
        <begin position="23"/>
        <end position="248"/>
    </location>
</feature>
<evidence type="ECO:0000256" key="5">
    <source>
        <dbReference type="PROSITE-ProRule" id="PRU00843"/>
    </source>
</evidence>
<feature type="binding site" evidence="5">
    <location>
        <begin position="26"/>
        <end position="30"/>
    </location>
    <ligand>
        <name>ATP</name>
        <dbReference type="ChEBI" id="CHEBI:30616"/>
    </ligand>
</feature>
<evidence type="ECO:0000256" key="3">
    <source>
        <dbReference type="ARBA" id="ARBA00022777"/>
    </source>
</evidence>
<name>A0A653IGV1_9BACL</name>
<keyword evidence="3 5" id="KW-0418">Kinase</keyword>
<dbReference type="InterPro" id="IPR014746">
    <property type="entry name" value="Gln_synth/guanido_kin_cat_dom"/>
</dbReference>
<dbReference type="CDD" id="cd07930">
    <property type="entry name" value="bacterial_phosphagen_kinase"/>
    <property type="match status" value="1"/>
</dbReference>
<dbReference type="GO" id="GO:0004054">
    <property type="term" value="F:arginine kinase activity"/>
    <property type="evidence" value="ECO:0007669"/>
    <property type="project" value="UniProtKB-EC"/>
</dbReference>
<dbReference type="Pfam" id="PF00217">
    <property type="entry name" value="ATP-gua_Ptrans"/>
    <property type="match status" value="1"/>
</dbReference>
<dbReference type="GO" id="GO:0005615">
    <property type="term" value="C:extracellular space"/>
    <property type="evidence" value="ECO:0007669"/>
    <property type="project" value="TreeGrafter"/>
</dbReference>
<keyword evidence="4 5" id="KW-0067">ATP-binding</keyword>
<feature type="binding site" evidence="5">
    <location>
        <position position="119"/>
    </location>
    <ligand>
        <name>ATP</name>
        <dbReference type="ChEBI" id="CHEBI:30616"/>
    </ligand>
</feature>
<accession>A0A653IGV1</accession>
<dbReference type="GO" id="GO:0004111">
    <property type="term" value="F:creatine kinase activity"/>
    <property type="evidence" value="ECO:0007669"/>
    <property type="project" value="InterPro"/>
</dbReference>
<dbReference type="SUPFAM" id="SSF55931">
    <property type="entry name" value="Glutamine synthetase/guanido kinase"/>
    <property type="match status" value="1"/>
</dbReference>
<dbReference type="RefSeq" id="WP_159174070.1">
    <property type="nucleotide sequence ID" value="NZ_LR732312.1"/>
</dbReference>
<dbReference type="Proteomes" id="UP000439752">
    <property type="component" value="Unassembled WGS sequence"/>
</dbReference>
<dbReference type="AlphaFoldDB" id="A0A653IGV1"/>
<keyword evidence="2 5" id="KW-0547">Nucleotide-binding</keyword>
<evidence type="ECO:0000256" key="1">
    <source>
        <dbReference type="ARBA" id="ARBA00022679"/>
    </source>
</evidence>